<comment type="caution">
    <text evidence="1">The sequence shown here is derived from an EMBL/GenBank/DDBJ whole genome shotgun (WGS) entry which is preliminary data.</text>
</comment>
<dbReference type="InterPro" id="IPR029060">
    <property type="entry name" value="PIN-like_dom_sf"/>
</dbReference>
<reference evidence="1" key="1">
    <citation type="journal article" date="2021" name="Front. Microbiol.">
        <title>Comprehensive Comparative Genomics and Phenotyping of Methylobacterium Species.</title>
        <authorList>
            <person name="Alessa O."/>
            <person name="Ogura Y."/>
            <person name="Fujitani Y."/>
            <person name="Takami H."/>
            <person name="Hayashi T."/>
            <person name="Sahin N."/>
            <person name="Tani A."/>
        </authorList>
    </citation>
    <scope>NUCLEOTIDE SEQUENCE</scope>
    <source>
        <strain evidence="1">DSM 14458</strain>
    </source>
</reference>
<dbReference type="Proteomes" id="UP001055093">
    <property type="component" value="Unassembled WGS sequence"/>
</dbReference>
<protein>
    <recommendedName>
        <fullName evidence="3">PIN domain-containing protein</fullName>
    </recommendedName>
</protein>
<dbReference type="SUPFAM" id="SSF88723">
    <property type="entry name" value="PIN domain-like"/>
    <property type="match status" value="1"/>
</dbReference>
<reference evidence="1" key="2">
    <citation type="submission" date="2021-08" db="EMBL/GenBank/DDBJ databases">
        <authorList>
            <person name="Tani A."/>
            <person name="Ola A."/>
            <person name="Ogura Y."/>
            <person name="Katsura K."/>
            <person name="Hayashi T."/>
        </authorList>
    </citation>
    <scope>NUCLEOTIDE SEQUENCE</scope>
    <source>
        <strain evidence="1">DSM 14458</strain>
    </source>
</reference>
<evidence type="ECO:0008006" key="3">
    <source>
        <dbReference type="Google" id="ProtNLM"/>
    </source>
</evidence>
<proteinExistence type="predicted"/>
<dbReference type="RefSeq" id="WP_137828684.1">
    <property type="nucleotide sequence ID" value="NZ_BPRE01000006.1"/>
</dbReference>
<organism evidence="1 2">
    <name type="scientific">Methylorubrum suomiense</name>
    <dbReference type="NCBI Taxonomy" id="144191"/>
    <lineage>
        <taxon>Bacteria</taxon>
        <taxon>Pseudomonadati</taxon>
        <taxon>Pseudomonadota</taxon>
        <taxon>Alphaproteobacteria</taxon>
        <taxon>Hyphomicrobiales</taxon>
        <taxon>Methylobacteriaceae</taxon>
        <taxon>Methylorubrum</taxon>
    </lineage>
</organism>
<accession>A0ABQ4UU89</accession>
<sequence length="153" mass="16877">MRACLLDTNLLVLLAVGRASPAFVEVHKRTRGYRSEDLPLLEALLARAARLVTTPHVLCETSNLIRQFQEPGRGKIVEALRNFAARADEIHLPCMTAMARPEFIRLGLTDAGILVAQRDDVGLVTDDLDLYLASVAAGLDAINFTHERARRFG</sequence>
<dbReference type="EMBL" id="BPRE01000006">
    <property type="protein sequence ID" value="GJE75792.1"/>
    <property type="molecule type" value="Genomic_DNA"/>
</dbReference>
<keyword evidence="2" id="KW-1185">Reference proteome</keyword>
<name>A0ABQ4UU89_9HYPH</name>
<evidence type="ECO:0000313" key="2">
    <source>
        <dbReference type="Proteomes" id="UP001055093"/>
    </source>
</evidence>
<evidence type="ECO:0000313" key="1">
    <source>
        <dbReference type="EMBL" id="GJE75792.1"/>
    </source>
</evidence>
<gene>
    <name evidence="1" type="ORF">BGCPKDLD_2379</name>
</gene>